<protein>
    <submittedName>
        <fullName evidence="2">Uncharacterized protein</fullName>
    </submittedName>
</protein>
<organism evidence="2 3">
    <name type="scientific">Lithospermum erythrorhizon</name>
    <name type="common">Purple gromwell</name>
    <name type="synonym">Lithospermum officinale var. erythrorhizon</name>
    <dbReference type="NCBI Taxonomy" id="34254"/>
    <lineage>
        <taxon>Eukaryota</taxon>
        <taxon>Viridiplantae</taxon>
        <taxon>Streptophyta</taxon>
        <taxon>Embryophyta</taxon>
        <taxon>Tracheophyta</taxon>
        <taxon>Spermatophyta</taxon>
        <taxon>Magnoliopsida</taxon>
        <taxon>eudicotyledons</taxon>
        <taxon>Gunneridae</taxon>
        <taxon>Pentapetalae</taxon>
        <taxon>asterids</taxon>
        <taxon>lamiids</taxon>
        <taxon>Boraginales</taxon>
        <taxon>Boraginaceae</taxon>
        <taxon>Boraginoideae</taxon>
        <taxon>Lithospermeae</taxon>
        <taxon>Lithospermum</taxon>
    </lineage>
</organism>
<accession>A0AAV3RBK9</accession>
<sequence>MVRTSASRIQTFQYSVLFGSFTPLIMATTLATAAGAWPRVNPVAQPPAERFHPSNTLEGRVMNSHIKRTENIVGGSGLLPLDQHMMMPYANSSWTGNAHSTWDSLYTNSMLGTSFPILE</sequence>
<name>A0AAV3RBK9_LITER</name>
<proteinExistence type="predicted"/>
<evidence type="ECO:0000256" key="1">
    <source>
        <dbReference type="SAM" id="Phobius"/>
    </source>
</evidence>
<keyword evidence="1" id="KW-0472">Membrane</keyword>
<keyword evidence="3" id="KW-1185">Reference proteome</keyword>
<evidence type="ECO:0000313" key="3">
    <source>
        <dbReference type="Proteomes" id="UP001454036"/>
    </source>
</evidence>
<keyword evidence="1" id="KW-1133">Transmembrane helix</keyword>
<dbReference type="Proteomes" id="UP001454036">
    <property type="component" value="Unassembled WGS sequence"/>
</dbReference>
<comment type="caution">
    <text evidence="2">The sequence shown here is derived from an EMBL/GenBank/DDBJ whole genome shotgun (WGS) entry which is preliminary data.</text>
</comment>
<dbReference type="EMBL" id="BAABME010008160">
    <property type="protein sequence ID" value="GAA0172505.1"/>
    <property type="molecule type" value="Genomic_DNA"/>
</dbReference>
<keyword evidence="1" id="KW-0812">Transmembrane</keyword>
<gene>
    <name evidence="2" type="ORF">LIER_26320</name>
</gene>
<dbReference type="AlphaFoldDB" id="A0AAV3RBK9"/>
<reference evidence="2 3" key="1">
    <citation type="submission" date="2024-01" db="EMBL/GenBank/DDBJ databases">
        <title>The complete chloroplast genome sequence of Lithospermum erythrorhizon: insights into the phylogenetic relationship among Boraginaceae species and the maternal lineages of purple gromwells.</title>
        <authorList>
            <person name="Okada T."/>
            <person name="Watanabe K."/>
        </authorList>
    </citation>
    <scope>NUCLEOTIDE SEQUENCE [LARGE SCALE GENOMIC DNA]</scope>
</reference>
<feature type="transmembrane region" description="Helical" evidence="1">
    <location>
        <begin position="12"/>
        <end position="37"/>
    </location>
</feature>
<evidence type="ECO:0000313" key="2">
    <source>
        <dbReference type="EMBL" id="GAA0172505.1"/>
    </source>
</evidence>